<dbReference type="InterPro" id="IPR000477">
    <property type="entry name" value="RT_dom"/>
</dbReference>
<dbReference type="VEuPathDB" id="FungiDB:KRP22_14138"/>
<feature type="region of interest" description="Disordered" evidence="7">
    <location>
        <begin position="1"/>
        <end position="146"/>
    </location>
</feature>
<evidence type="ECO:0000256" key="6">
    <source>
        <dbReference type="ARBA" id="ARBA00022918"/>
    </source>
</evidence>
<evidence type="ECO:0000256" key="2">
    <source>
        <dbReference type="ARBA" id="ARBA00022695"/>
    </source>
</evidence>
<dbReference type="InterPro" id="IPR043128">
    <property type="entry name" value="Rev_trsase/Diguanyl_cyclase"/>
</dbReference>
<dbReference type="InterPro" id="IPR041373">
    <property type="entry name" value="RT_RNaseH"/>
</dbReference>
<organism evidence="9 10">
    <name type="scientific">Phytophthora ramorum</name>
    <name type="common">Sudden oak death agent</name>
    <dbReference type="NCBI Taxonomy" id="164328"/>
    <lineage>
        <taxon>Eukaryota</taxon>
        <taxon>Sar</taxon>
        <taxon>Stramenopiles</taxon>
        <taxon>Oomycota</taxon>
        <taxon>Peronosporomycetes</taxon>
        <taxon>Peronosporales</taxon>
        <taxon>Peronosporaceae</taxon>
        <taxon>Phytophthora</taxon>
    </lineage>
</organism>
<feature type="compositionally biased region" description="Basic residues" evidence="7">
    <location>
        <begin position="119"/>
        <end position="131"/>
    </location>
</feature>
<dbReference type="InterPro" id="IPR036397">
    <property type="entry name" value="RNaseH_sf"/>
</dbReference>
<feature type="compositionally biased region" description="Polar residues" evidence="7">
    <location>
        <begin position="257"/>
        <end position="279"/>
    </location>
</feature>
<dbReference type="SUPFAM" id="SSF53098">
    <property type="entry name" value="Ribonuclease H-like"/>
    <property type="match status" value="2"/>
</dbReference>
<feature type="compositionally biased region" description="Basic and acidic residues" evidence="7">
    <location>
        <begin position="13"/>
        <end position="29"/>
    </location>
</feature>
<evidence type="ECO:0000256" key="1">
    <source>
        <dbReference type="ARBA" id="ARBA00022679"/>
    </source>
</evidence>
<feature type="region of interest" description="Disordered" evidence="7">
    <location>
        <begin position="540"/>
        <end position="601"/>
    </location>
</feature>
<dbReference type="InterPro" id="IPR001584">
    <property type="entry name" value="Integrase_cat-core"/>
</dbReference>
<feature type="region of interest" description="Disordered" evidence="7">
    <location>
        <begin position="306"/>
        <end position="349"/>
    </location>
</feature>
<keyword evidence="10" id="KW-1185">Reference proteome</keyword>
<evidence type="ECO:0000256" key="5">
    <source>
        <dbReference type="ARBA" id="ARBA00022801"/>
    </source>
</evidence>
<feature type="compositionally biased region" description="Low complexity" evidence="7">
    <location>
        <begin position="579"/>
        <end position="589"/>
    </location>
</feature>
<feature type="compositionally biased region" description="Polar residues" evidence="7">
    <location>
        <begin position="559"/>
        <end position="568"/>
    </location>
</feature>
<name>H3GHJ9_PHYRM</name>
<proteinExistence type="predicted"/>
<feature type="domain" description="Integrase catalytic" evidence="8">
    <location>
        <begin position="1654"/>
        <end position="1808"/>
    </location>
</feature>
<dbReference type="VEuPathDB" id="FungiDB:KRP23_14747"/>
<dbReference type="GO" id="GO:0003676">
    <property type="term" value="F:nucleic acid binding"/>
    <property type="evidence" value="ECO:0007669"/>
    <property type="project" value="InterPro"/>
</dbReference>
<dbReference type="GO" id="GO:0004523">
    <property type="term" value="F:RNA-DNA hybrid ribonuclease activity"/>
    <property type="evidence" value="ECO:0007669"/>
    <property type="project" value="InterPro"/>
</dbReference>
<feature type="compositionally biased region" description="Basic and acidic residues" evidence="7">
    <location>
        <begin position="330"/>
        <end position="341"/>
    </location>
</feature>
<dbReference type="VEuPathDB" id="FungiDB:KRP22_14139"/>
<dbReference type="InParanoid" id="H3GHJ9"/>
<keyword evidence="5" id="KW-0378">Hydrolase</keyword>
<keyword evidence="6" id="KW-0695">RNA-directed DNA polymerase</keyword>
<accession>H3GHJ9</accession>
<keyword evidence="1" id="KW-0808">Transferase</keyword>
<dbReference type="Proteomes" id="UP000005238">
    <property type="component" value="Unassembled WGS sequence"/>
</dbReference>
<evidence type="ECO:0000313" key="9">
    <source>
        <dbReference type="EnsemblProtists" id="Phyra75416"/>
    </source>
</evidence>
<feature type="region of interest" description="Disordered" evidence="7">
    <location>
        <begin position="251"/>
        <end position="279"/>
    </location>
</feature>
<feature type="compositionally biased region" description="Basic and acidic residues" evidence="7">
    <location>
        <begin position="799"/>
        <end position="825"/>
    </location>
</feature>
<sequence length="1860" mass="207495">MVRVPGSSGDSQGFHRESTEEDVKIKMEPGNESSTEEGSPPTALKAPGSTDRESAGRSSDDVKEEGSAMDLEEKPQTPPQVPSGTPADRDANRDPPDEGPTVKTEGPSSKTTPPASHATSKKKSKTSRKKLKAPESEAEDQEDRNTWTDEQLESAFFYKDLYKFLHEDPVMKIVRPKPIGELQGPVKAPKEVTSQLEAVKLLMRMLKEAGIVLGSFDANELFDLELPIIRESTLSLFAKLTPLVGSVVPVQRERPTPTRSQTGSSQYASATSEAGSDSSIELQRMTLGPAGAAMLHNGAFLKEQQAVSTTPVVDQTKPPGAQDVDMESVESNRRDHSHPTEYDPDDLGVDATPRAAVASAGTTGGGTLSATRIRVSTISELKEFPGKDNDEDRARSWFGKLKSAFVRDQAPDGEKCLVFGDLLTGPARNWYRQLSRTPRGNWKSLSKNFQTQYCGRGVSVARQYYHARKRSDESPLEYLHRLNVAGLRAQLSIKDGSIEVRREHVDHFIETLDDRDLASQLALLRIPDADTLEETLRSRQRAKARQGKTVYGSIKPKQKSPTGITPSANARAVRATVNSSDSELETSGSEGEGDLRKCGKKGHPTDRCLFICKACGEIHGAGECPMEEFYNSGCRLCSIKITLAGSLVYYFDAWVGPPTGGQDLILGMDFMMPAGIRLDLADGSINLPDEVRIQLAGRRLLYGEKVTQVKLGEDCQLEVGESIEIQKGFILSSHRKLYAEWQNLAFQSTTDCVEVEEHELAPTGPMVDRPQYDTPMKILRRDRGTSRSVVAQLTVPRPAEIKPETEGSPRDQEGDTSDQDARESPPIEQATRSEMTADQKESMPQAETPPIVNPEPLDDEEVCYHEGGDLFAEDAERQMTILPEVVTTTDEVTIEDIQVGDPESNTPEEIDRLRQIIWRRKHLLIGKGNALPPAAVGAVCDIDVGGAAPVAQRVRKVAPQFREKLSDLIKSLLSAKMITPSTSPWASPIVIIIKKNGVDIRLCIYYRLNAHGRSLAFITPFGLFEWTRMPFGLKNAPQIYQRLIDNALYGHLRICAGHDPSEPIDVFDSGEPEPRPSVLGRRSYIDDILVTAITWDMLCEKVEALLDACERWNLSISVVKSFWGRRKVDYVGHRVSVDGLEAHPKDLEVLGNLPFPQTLRSMQSFLGSLNYYSRFIEDFAVYAAVLYELREADFHEIVQQNRSIPGEQVAGGVVTQVEDADRWARAKIAFTMLKAKIVSTPVLKHFDPDRTPVIVVYASQWAISAALVQGHDGVYWPVNFTSRTLKHNEINYGIVDKEVLALLRMLDVNYTLLATRSILVLSRHSTLAWLVNSAGFQGRLGNWAALLSEWTLEIRKCTKGEDEILGAIAASITPRAEVDEALIAIAPVKQPRLIITMPPPTVEADETLLVASFDGSARVKRSGGAYSAIVWKLPEWTIVTATSEYMSDLTVNEAEYRGLLLCFDLLSTMDRGRVVICGDSNLVIRQMRGEIACKAPGLLLLREKAMDRLRSWPRHEFLHMKRDWNQSADKLASEALQRGEETVVTLEADRQDLITLNRLDELLKPKDNNAVARVSAVTRSARRSRRVPGVLQEAIVQRIRSERITQAQDEEQWIANMKSYLRGEVTDLSSNDAKSCAKTACDYELDESGLLLYCPTKPQSDEDRDSLARLVIPETLQQDLFTGYVIAKASASRTAQTIAENYEECVFRRFGASEVIRHDREPGFMSDFFRAFSRIVGQKQRATMAYRPQANGTAERMVQTLTRSLKMYVSDVNQRDWDEYAERLTFALNTAQDRVRGDTPFYLAHGWDPRSTLEAAIPLGSTRRRDQEPRRWRFHVQEHYQRAREQVRERLREAIRDRAN</sequence>
<evidence type="ECO:0000313" key="10">
    <source>
        <dbReference type="Proteomes" id="UP000005238"/>
    </source>
</evidence>
<evidence type="ECO:0000256" key="4">
    <source>
        <dbReference type="ARBA" id="ARBA00022759"/>
    </source>
</evidence>
<dbReference type="HOGENOM" id="CLU_000384_18_4_1"/>
<keyword evidence="2" id="KW-0548">Nucleotidyltransferase</keyword>
<feature type="compositionally biased region" description="Basic and acidic residues" evidence="7">
    <location>
        <begin position="87"/>
        <end position="96"/>
    </location>
</feature>
<evidence type="ECO:0000256" key="7">
    <source>
        <dbReference type="SAM" id="MobiDB-lite"/>
    </source>
</evidence>
<reference evidence="9" key="2">
    <citation type="submission" date="2015-06" db="UniProtKB">
        <authorList>
            <consortium name="EnsemblProtists"/>
        </authorList>
    </citation>
    <scope>IDENTIFICATION</scope>
    <source>
        <strain evidence="9">Pr102</strain>
    </source>
</reference>
<feature type="compositionally biased region" description="Polar residues" evidence="7">
    <location>
        <begin position="106"/>
        <end position="118"/>
    </location>
</feature>
<dbReference type="InterPro" id="IPR002156">
    <property type="entry name" value="RNaseH_domain"/>
</dbReference>
<dbReference type="PANTHER" id="PTHR37984">
    <property type="entry name" value="PROTEIN CBG26694"/>
    <property type="match status" value="1"/>
</dbReference>
<evidence type="ECO:0000256" key="3">
    <source>
        <dbReference type="ARBA" id="ARBA00022722"/>
    </source>
</evidence>
<dbReference type="CDD" id="cd09279">
    <property type="entry name" value="RNase_HI_like"/>
    <property type="match status" value="1"/>
</dbReference>
<dbReference type="InterPro" id="IPR043502">
    <property type="entry name" value="DNA/RNA_pol_sf"/>
</dbReference>
<reference evidence="10" key="1">
    <citation type="journal article" date="2006" name="Science">
        <title>Phytophthora genome sequences uncover evolutionary origins and mechanisms of pathogenesis.</title>
        <authorList>
            <person name="Tyler B.M."/>
            <person name="Tripathy S."/>
            <person name="Zhang X."/>
            <person name="Dehal P."/>
            <person name="Jiang R.H."/>
            <person name="Aerts A."/>
            <person name="Arredondo F.D."/>
            <person name="Baxter L."/>
            <person name="Bensasson D."/>
            <person name="Beynon J.L."/>
            <person name="Chapman J."/>
            <person name="Damasceno C.M."/>
            <person name="Dorrance A.E."/>
            <person name="Dou D."/>
            <person name="Dickerman A.W."/>
            <person name="Dubchak I.L."/>
            <person name="Garbelotto M."/>
            <person name="Gijzen M."/>
            <person name="Gordon S.G."/>
            <person name="Govers F."/>
            <person name="Grunwald N.J."/>
            <person name="Huang W."/>
            <person name="Ivors K.L."/>
            <person name="Jones R.W."/>
            <person name="Kamoun S."/>
            <person name="Krampis K."/>
            <person name="Lamour K.H."/>
            <person name="Lee M.K."/>
            <person name="McDonald W.H."/>
            <person name="Medina M."/>
            <person name="Meijer H.J."/>
            <person name="Nordberg E.K."/>
            <person name="Maclean D.J."/>
            <person name="Ospina-Giraldo M.D."/>
            <person name="Morris P.F."/>
            <person name="Phuntumart V."/>
            <person name="Putnam N.H."/>
            <person name="Rash S."/>
            <person name="Rose J.K."/>
            <person name="Sakihama Y."/>
            <person name="Salamov A.A."/>
            <person name="Savidor A."/>
            <person name="Scheuring C.F."/>
            <person name="Smith B.M."/>
            <person name="Sobral B.W."/>
            <person name="Terry A."/>
            <person name="Torto-Alalibo T.A."/>
            <person name="Win J."/>
            <person name="Xu Z."/>
            <person name="Zhang H."/>
            <person name="Grigoriev I.V."/>
            <person name="Rokhsar D.S."/>
            <person name="Boore J.L."/>
        </authorList>
    </citation>
    <scope>NUCLEOTIDE SEQUENCE [LARGE SCALE GENOMIC DNA]</scope>
    <source>
        <strain evidence="10">Pr102</strain>
    </source>
</reference>
<keyword evidence="3" id="KW-0540">Nuclease</keyword>
<dbReference type="CDD" id="cd01647">
    <property type="entry name" value="RT_LTR"/>
    <property type="match status" value="1"/>
</dbReference>
<dbReference type="Pfam" id="PF17917">
    <property type="entry name" value="RT_RNaseH"/>
    <property type="match status" value="1"/>
</dbReference>
<dbReference type="EMBL" id="DS566009">
    <property type="status" value="NOT_ANNOTATED_CDS"/>
    <property type="molecule type" value="Genomic_DNA"/>
</dbReference>
<dbReference type="PROSITE" id="PS50994">
    <property type="entry name" value="INTEGRASE"/>
    <property type="match status" value="1"/>
</dbReference>
<dbReference type="Gene3D" id="3.10.10.10">
    <property type="entry name" value="HIV Type 1 Reverse Transcriptase, subunit A, domain 1"/>
    <property type="match status" value="2"/>
</dbReference>
<dbReference type="InterPro" id="IPR050951">
    <property type="entry name" value="Retrovirus_Pol_polyprotein"/>
</dbReference>
<dbReference type="Gene3D" id="3.30.70.270">
    <property type="match status" value="2"/>
</dbReference>
<dbReference type="eggNOG" id="KOG0017">
    <property type="taxonomic scope" value="Eukaryota"/>
</dbReference>
<dbReference type="PANTHER" id="PTHR37984:SF5">
    <property type="entry name" value="PROTEIN NYNRIN-LIKE"/>
    <property type="match status" value="1"/>
</dbReference>
<dbReference type="SUPFAM" id="SSF56672">
    <property type="entry name" value="DNA/RNA polymerases"/>
    <property type="match status" value="1"/>
</dbReference>
<evidence type="ECO:0000259" key="8">
    <source>
        <dbReference type="PROSITE" id="PS50994"/>
    </source>
</evidence>
<feature type="compositionally biased region" description="Basic and acidic residues" evidence="7">
    <location>
        <begin position="50"/>
        <end position="75"/>
    </location>
</feature>
<keyword evidence="4" id="KW-0255">Endonuclease</keyword>
<dbReference type="GO" id="GO:0003964">
    <property type="term" value="F:RNA-directed DNA polymerase activity"/>
    <property type="evidence" value="ECO:0007669"/>
    <property type="project" value="UniProtKB-KW"/>
</dbReference>
<feature type="region of interest" description="Disordered" evidence="7">
    <location>
        <begin position="778"/>
        <end position="860"/>
    </location>
</feature>
<protein>
    <recommendedName>
        <fullName evidence="8">Integrase catalytic domain-containing protein</fullName>
    </recommendedName>
</protein>
<dbReference type="Pfam" id="PF13456">
    <property type="entry name" value="RVT_3"/>
    <property type="match status" value="1"/>
</dbReference>
<dbReference type="Pfam" id="PF00078">
    <property type="entry name" value="RVT_1"/>
    <property type="match status" value="1"/>
</dbReference>
<dbReference type="InterPro" id="IPR012337">
    <property type="entry name" value="RNaseH-like_sf"/>
</dbReference>
<dbReference type="Gene3D" id="3.30.420.10">
    <property type="entry name" value="Ribonuclease H-like superfamily/Ribonuclease H"/>
    <property type="match status" value="2"/>
</dbReference>
<dbReference type="GO" id="GO:0015074">
    <property type="term" value="P:DNA integration"/>
    <property type="evidence" value="ECO:0007669"/>
    <property type="project" value="InterPro"/>
</dbReference>
<dbReference type="EnsemblProtists" id="Phyra75416">
    <property type="protein sequence ID" value="Phyra75416"/>
    <property type="gene ID" value="Phyra75416"/>
</dbReference>